<protein>
    <recommendedName>
        <fullName evidence="3">Multidrug export protein MepA</fullName>
    </recommendedName>
</protein>
<keyword evidence="5" id="KW-1003">Cell membrane</keyword>
<keyword evidence="7 10" id="KW-1133">Transmembrane helix</keyword>
<dbReference type="GO" id="GO:0005886">
    <property type="term" value="C:plasma membrane"/>
    <property type="evidence" value="ECO:0007669"/>
    <property type="project" value="UniProtKB-SubCell"/>
</dbReference>
<dbReference type="GO" id="GO:0042910">
    <property type="term" value="F:xenobiotic transmembrane transporter activity"/>
    <property type="evidence" value="ECO:0007669"/>
    <property type="project" value="InterPro"/>
</dbReference>
<feature type="transmembrane region" description="Helical" evidence="10">
    <location>
        <begin position="442"/>
        <end position="459"/>
    </location>
</feature>
<organism evidence="11 12">
    <name type="scientific">Porphyromonas macacae</name>
    <dbReference type="NCBI Taxonomy" id="28115"/>
    <lineage>
        <taxon>Bacteria</taxon>
        <taxon>Pseudomonadati</taxon>
        <taxon>Bacteroidota</taxon>
        <taxon>Bacteroidia</taxon>
        <taxon>Bacteroidales</taxon>
        <taxon>Porphyromonadaceae</taxon>
        <taxon>Porphyromonas</taxon>
    </lineage>
</organism>
<dbReference type="InterPro" id="IPR051327">
    <property type="entry name" value="MATE_MepA_subfamily"/>
</dbReference>
<proteinExistence type="inferred from homology"/>
<dbReference type="CDD" id="cd13143">
    <property type="entry name" value="MATE_MepA_like"/>
    <property type="match status" value="1"/>
</dbReference>
<sequence>MHVNNTDIPVKDPRTVMLEHEKIPKLLLHYAIPAVIGMLVNGLYNVVDRIFIGQGAGEYAIAGLTITFPILIFMQAFGMLIGSGASARVSIYLGKHNRDGADAILGNAIILTLITQLLCIVPVMIWMKPLLIAFGASERTLPYAVEYLTIVVPGNILTTLSFGYNAIMRASGYPKKAMWTMIIGALTNIILDALFIFGFGWGIRGAAWATFIAMLVSAVWVMHHFFSKNSLVRFRRLAMKLSWKESLEILSIGISPFLMQLLSSVVNVVINRSFVGYASTSQDADIAIAAYGILNSFAMIGVMFVLGISQGMQPIVGYNYGARLYGRVLQTFKTCLSFNIAVSGLTALSALIFPYALTRLFTTSETLTDYTVTAIRVGMCAFVFVGVQISSTQFFQSMGMPMKAMVLSLSRQVIFLLPLLIILPVIIGGLIGVWLALPLSDALSGALAIMLVVGHVRRMKRMTHNTAELETETEKVID</sequence>
<comment type="similarity">
    <text evidence="2">Belongs to the multi antimicrobial extrusion (MATE) (TC 2.A.66.1) family. MepA subfamily.</text>
</comment>
<evidence type="ECO:0000256" key="6">
    <source>
        <dbReference type="ARBA" id="ARBA00022692"/>
    </source>
</evidence>
<feature type="transmembrane region" description="Helical" evidence="10">
    <location>
        <begin position="286"/>
        <end position="308"/>
    </location>
</feature>
<keyword evidence="4" id="KW-0813">Transport</keyword>
<dbReference type="RefSeq" id="WP_081964218.1">
    <property type="nucleotide sequence ID" value="NZ_JRFB01000003.1"/>
</dbReference>
<feature type="transmembrane region" description="Helical" evidence="10">
    <location>
        <begin position="336"/>
        <end position="358"/>
    </location>
</feature>
<feature type="transmembrane region" description="Helical" evidence="10">
    <location>
        <begin position="370"/>
        <end position="392"/>
    </location>
</feature>
<dbReference type="PANTHER" id="PTHR43823:SF3">
    <property type="entry name" value="MULTIDRUG EXPORT PROTEIN MEPA"/>
    <property type="match status" value="1"/>
</dbReference>
<keyword evidence="9" id="KW-0046">Antibiotic resistance</keyword>
<feature type="transmembrane region" description="Helical" evidence="10">
    <location>
        <begin position="179"/>
        <end position="201"/>
    </location>
</feature>
<feature type="transmembrane region" description="Helical" evidence="10">
    <location>
        <begin position="103"/>
        <end position="127"/>
    </location>
</feature>
<dbReference type="PANTHER" id="PTHR43823">
    <property type="entry name" value="SPORULATION PROTEIN YKVU"/>
    <property type="match status" value="1"/>
</dbReference>
<dbReference type="InterPro" id="IPR048279">
    <property type="entry name" value="MdtK-like"/>
</dbReference>
<dbReference type="GO" id="GO:0015297">
    <property type="term" value="F:antiporter activity"/>
    <property type="evidence" value="ECO:0007669"/>
    <property type="project" value="InterPro"/>
</dbReference>
<dbReference type="NCBIfam" id="TIGR00797">
    <property type="entry name" value="matE"/>
    <property type="match status" value="1"/>
</dbReference>
<evidence type="ECO:0000256" key="9">
    <source>
        <dbReference type="ARBA" id="ARBA00023251"/>
    </source>
</evidence>
<comment type="subcellular location">
    <subcellularLocation>
        <location evidence="1">Cell membrane</location>
        <topology evidence="1">Multi-pass membrane protein</topology>
    </subcellularLocation>
</comment>
<evidence type="ECO:0000256" key="2">
    <source>
        <dbReference type="ARBA" id="ARBA00008417"/>
    </source>
</evidence>
<evidence type="ECO:0000256" key="10">
    <source>
        <dbReference type="SAM" id="Phobius"/>
    </source>
</evidence>
<evidence type="ECO:0000256" key="7">
    <source>
        <dbReference type="ARBA" id="ARBA00022989"/>
    </source>
</evidence>
<feature type="transmembrane region" description="Helical" evidence="10">
    <location>
        <begin position="247"/>
        <end position="266"/>
    </location>
</feature>
<evidence type="ECO:0000256" key="3">
    <source>
        <dbReference type="ARBA" id="ARBA00022106"/>
    </source>
</evidence>
<evidence type="ECO:0000256" key="1">
    <source>
        <dbReference type="ARBA" id="ARBA00004651"/>
    </source>
</evidence>
<keyword evidence="6 10" id="KW-0812">Transmembrane</keyword>
<keyword evidence="8 10" id="KW-0472">Membrane</keyword>
<feature type="transmembrane region" description="Helical" evidence="10">
    <location>
        <begin position="413"/>
        <end position="436"/>
    </location>
</feature>
<evidence type="ECO:0000256" key="4">
    <source>
        <dbReference type="ARBA" id="ARBA00022448"/>
    </source>
</evidence>
<evidence type="ECO:0000313" key="11">
    <source>
        <dbReference type="EMBL" id="SUB89614.1"/>
    </source>
</evidence>
<dbReference type="InterPro" id="IPR045070">
    <property type="entry name" value="MATE_MepA-like"/>
</dbReference>
<feature type="transmembrane region" description="Helical" evidence="10">
    <location>
        <begin position="207"/>
        <end position="226"/>
    </location>
</feature>
<dbReference type="EMBL" id="UGTF01000002">
    <property type="protein sequence ID" value="SUB89614.1"/>
    <property type="molecule type" value="Genomic_DNA"/>
</dbReference>
<dbReference type="AlphaFoldDB" id="A0A379EBA4"/>
<feature type="transmembrane region" description="Helical" evidence="10">
    <location>
        <begin position="147"/>
        <end position="167"/>
    </location>
</feature>
<feature type="transmembrane region" description="Helical" evidence="10">
    <location>
        <begin position="27"/>
        <end position="47"/>
    </location>
</feature>
<dbReference type="Proteomes" id="UP000254156">
    <property type="component" value="Unassembled WGS sequence"/>
</dbReference>
<dbReference type="InterPro" id="IPR002528">
    <property type="entry name" value="MATE_fam"/>
</dbReference>
<reference evidence="11 12" key="1">
    <citation type="submission" date="2018-06" db="EMBL/GenBank/DDBJ databases">
        <authorList>
            <consortium name="Pathogen Informatics"/>
            <person name="Doyle S."/>
        </authorList>
    </citation>
    <scope>NUCLEOTIDE SEQUENCE [LARGE SCALE GENOMIC DNA]</scope>
    <source>
        <strain evidence="11 12">NCTC11632</strain>
    </source>
</reference>
<accession>A0A379EBA4</accession>
<dbReference type="GO" id="GO:0046677">
    <property type="term" value="P:response to antibiotic"/>
    <property type="evidence" value="ECO:0007669"/>
    <property type="project" value="UniProtKB-KW"/>
</dbReference>
<evidence type="ECO:0000313" key="12">
    <source>
        <dbReference type="Proteomes" id="UP000254156"/>
    </source>
</evidence>
<name>A0A379EBA4_9PORP</name>
<dbReference type="PIRSF" id="PIRSF006603">
    <property type="entry name" value="DinF"/>
    <property type="match status" value="1"/>
</dbReference>
<dbReference type="Pfam" id="PF01554">
    <property type="entry name" value="MatE"/>
    <property type="match status" value="2"/>
</dbReference>
<evidence type="ECO:0000256" key="5">
    <source>
        <dbReference type="ARBA" id="ARBA00022475"/>
    </source>
</evidence>
<gene>
    <name evidence="11" type="primary">mepA_1</name>
    <name evidence="11" type="ORF">NCTC11632_01728</name>
</gene>
<evidence type="ECO:0000256" key="8">
    <source>
        <dbReference type="ARBA" id="ARBA00023136"/>
    </source>
</evidence>
<feature type="transmembrane region" description="Helical" evidence="10">
    <location>
        <begin position="59"/>
        <end position="82"/>
    </location>
</feature>